<dbReference type="EMBL" id="WNWQ01000151">
    <property type="protein sequence ID" value="KAE9976566.1"/>
    <property type="molecule type" value="Genomic_DNA"/>
</dbReference>
<dbReference type="PANTHER" id="PTHR11895:SF170">
    <property type="entry name" value="AMIDASE"/>
    <property type="match status" value="1"/>
</dbReference>
<sequence>MSSPQHGAPSTDGIPSQDETPDGHAQLGVATPLASSVSATLQRAEMCFPFLKLPGEIRVYIYNYAIDCNEINSTLGGTSQLGKSSKRPKLRQPPSLLLLDHQTRFEAIAELQKCTLVLQEQEDNSPISHLGVVLTRNAMLQLRQVVLTFDKGNETSRIIPYKELLHTTSLPESQLQYFDIYIKQPKWSMSWRIHKRAKVVLQWIIDPPTSAPMQKEIYWVDNRDALPTLDGTLLLIRDNPVTVNHVRDAFAQVAPGVKVSPEDEPDYLKLLAACHDVATLIDELPDYEIPTDLERFPRQNIHRVQPSEQVLGAAWAHTFSIKDPSIDGPLSGKTICLKDCITVAGVPQMLGTKIVDPWTPKGDATVVTWALEAGGEIVGTANCENWCQSTSSFSSAYGTVENPHAEGYSAGGSTSGAAALVGAGLVDIAIGADQGGSIRVPAALCGCVGLKPTYGLVPYTGIASNDAINDHAGPLSLKVMDTALCLDAISGYDGIDDRSVGAPPHGTTSFAADLRKPGITNLNNFKIGILTEAFNQPTLDPAMKTAVLSAAQKFKHLGATLENVSIPDHALGTAIWTIQQRISCYLTLTGQAHGRRSQGLTTLDATRLPWTQEKFTACFPTTKNVMLNGAYLLKTFPSIYAKSLNLTRRLKDAYETAFQKYDVLILPTTSFVAPRHGAVTTPLATIRPTVGLTSNTAMFDATGQPAMSIPVDWLPAREEEAGVYLPVGMQIVGGMWQDGKVLRAGYAWERGFDWKALRPGGV</sequence>
<comment type="caution">
    <text evidence="3">The sequence shown here is derived from an EMBL/GenBank/DDBJ whole genome shotgun (WGS) entry which is preliminary data.</text>
</comment>
<evidence type="ECO:0000256" key="1">
    <source>
        <dbReference type="SAM" id="MobiDB-lite"/>
    </source>
</evidence>
<organism evidence="3 4">
    <name type="scientific">Venturia inaequalis</name>
    <name type="common">Apple scab fungus</name>
    <dbReference type="NCBI Taxonomy" id="5025"/>
    <lineage>
        <taxon>Eukaryota</taxon>
        <taxon>Fungi</taxon>
        <taxon>Dikarya</taxon>
        <taxon>Ascomycota</taxon>
        <taxon>Pezizomycotina</taxon>
        <taxon>Dothideomycetes</taxon>
        <taxon>Pleosporomycetidae</taxon>
        <taxon>Venturiales</taxon>
        <taxon>Venturiaceae</taxon>
        <taxon>Venturia</taxon>
    </lineage>
</organism>
<protein>
    <recommendedName>
        <fullName evidence="2">Amidase domain-containing protein</fullName>
    </recommendedName>
</protein>
<proteinExistence type="predicted"/>
<dbReference type="AlphaFoldDB" id="A0A8H3UWC0"/>
<name>A0A8H3UWC0_VENIN</name>
<accession>A0A8H3UWC0</accession>
<dbReference type="PANTHER" id="PTHR11895">
    <property type="entry name" value="TRANSAMIDASE"/>
    <property type="match status" value="1"/>
</dbReference>
<evidence type="ECO:0000313" key="4">
    <source>
        <dbReference type="Proteomes" id="UP000433883"/>
    </source>
</evidence>
<feature type="region of interest" description="Disordered" evidence="1">
    <location>
        <begin position="1"/>
        <end position="26"/>
    </location>
</feature>
<evidence type="ECO:0000259" key="2">
    <source>
        <dbReference type="Pfam" id="PF01425"/>
    </source>
</evidence>
<dbReference type="InterPro" id="IPR000120">
    <property type="entry name" value="Amidase"/>
</dbReference>
<dbReference type="Pfam" id="PF01425">
    <property type="entry name" value="Amidase"/>
    <property type="match status" value="1"/>
</dbReference>
<feature type="domain" description="Amidase" evidence="2">
    <location>
        <begin position="325"/>
        <end position="742"/>
    </location>
</feature>
<evidence type="ECO:0000313" key="3">
    <source>
        <dbReference type="EMBL" id="KAE9976566.1"/>
    </source>
</evidence>
<dbReference type="Gene3D" id="3.90.1300.10">
    <property type="entry name" value="Amidase signature (AS) domain"/>
    <property type="match status" value="1"/>
</dbReference>
<gene>
    <name evidence="3" type="ORF">BLS_002021</name>
</gene>
<dbReference type="Proteomes" id="UP000433883">
    <property type="component" value="Unassembled WGS sequence"/>
</dbReference>
<dbReference type="SUPFAM" id="SSF75304">
    <property type="entry name" value="Amidase signature (AS) enzymes"/>
    <property type="match status" value="1"/>
</dbReference>
<dbReference type="InterPro" id="IPR023631">
    <property type="entry name" value="Amidase_dom"/>
</dbReference>
<reference evidence="3 4" key="1">
    <citation type="submission" date="2019-11" db="EMBL/GenBank/DDBJ databases">
        <title>Venturia inaequalis Genome Resource.</title>
        <authorList>
            <person name="Lichtner F.J."/>
        </authorList>
    </citation>
    <scope>NUCLEOTIDE SEQUENCE [LARGE SCALE GENOMIC DNA]</scope>
    <source>
        <strain evidence="3">Bline_iso_100314</strain>
    </source>
</reference>
<dbReference type="GO" id="GO:0003824">
    <property type="term" value="F:catalytic activity"/>
    <property type="evidence" value="ECO:0007669"/>
    <property type="project" value="InterPro"/>
</dbReference>
<dbReference type="InterPro" id="IPR036928">
    <property type="entry name" value="AS_sf"/>
</dbReference>